<organism evidence="1 3">
    <name type="scientific">Rhodothalassium salexigens DSM 2132</name>
    <dbReference type="NCBI Taxonomy" id="1188247"/>
    <lineage>
        <taxon>Bacteria</taxon>
        <taxon>Pseudomonadati</taxon>
        <taxon>Pseudomonadota</taxon>
        <taxon>Alphaproteobacteria</taxon>
        <taxon>Rhodothalassiales</taxon>
        <taxon>Rhodothalassiaceae</taxon>
        <taxon>Rhodothalassium</taxon>
    </lineage>
</organism>
<comment type="caution">
    <text evidence="1">The sequence shown here is derived from an EMBL/GenBank/DDBJ whole genome shotgun (WGS) entry which is preliminary data.</text>
</comment>
<dbReference type="EMBL" id="SLXO01000007">
    <property type="protein sequence ID" value="TCP33392.1"/>
    <property type="molecule type" value="Genomic_DNA"/>
</dbReference>
<keyword evidence="3" id="KW-1185">Reference proteome</keyword>
<evidence type="ECO:0000313" key="2">
    <source>
        <dbReference type="EMBL" id="TCP33392.1"/>
    </source>
</evidence>
<protein>
    <submittedName>
        <fullName evidence="1">Uncharacterized protein</fullName>
    </submittedName>
</protein>
<dbReference type="AlphaFoldDB" id="A0A4R2PC97"/>
<name>A0A4R2PC97_RHOSA</name>
<reference evidence="1 3" key="1">
    <citation type="submission" date="2019-03" db="EMBL/GenBank/DDBJ databases">
        <title>Genomic Encyclopedia of Type Strains, Phase IV (KMG-IV): sequencing the most valuable type-strain genomes for metagenomic binning, comparative biology and taxonomic classification.</title>
        <authorList>
            <person name="Goeker M."/>
        </authorList>
    </citation>
    <scope>NUCLEOTIDE SEQUENCE [LARGE SCALE GENOMIC DNA]</scope>
    <source>
        <strain evidence="1 3">DSM 2132</strain>
    </source>
</reference>
<accession>A0A4R2PC97</accession>
<dbReference type="InParanoid" id="A0A4R2PC97"/>
<gene>
    <name evidence="2" type="ORF">EV659_1071</name>
    <name evidence="1" type="ORF">EV659_110108</name>
</gene>
<dbReference type="Proteomes" id="UP000295399">
    <property type="component" value="Unassembled WGS sequence"/>
</dbReference>
<dbReference type="EMBL" id="SLXO01000010">
    <property type="protein sequence ID" value="TCP32028.1"/>
    <property type="molecule type" value="Genomic_DNA"/>
</dbReference>
<feature type="non-terminal residue" evidence="1">
    <location>
        <position position="1"/>
    </location>
</feature>
<evidence type="ECO:0000313" key="3">
    <source>
        <dbReference type="Proteomes" id="UP000295399"/>
    </source>
</evidence>
<evidence type="ECO:0000313" key="1">
    <source>
        <dbReference type="EMBL" id="TCP32028.1"/>
    </source>
</evidence>
<proteinExistence type="predicted"/>
<sequence>EVAINGGRPPVSPLDNEVMVALGRRRAGRLLDGREHTALPAALSPSRRAAA</sequence>